<comment type="function">
    <text evidence="1 5">The glycine cleavage system catalyzes the degradation of glycine. The P protein binds the alpha-amino group of glycine through its pyridoxal phosphate cofactor; CO(2) is released and the remaining methylamine moiety is then transferred to the lipoamide cofactor of the H protein.</text>
</comment>
<dbReference type="GO" id="GO:0005829">
    <property type="term" value="C:cytosol"/>
    <property type="evidence" value="ECO:0007669"/>
    <property type="project" value="TreeGrafter"/>
</dbReference>
<comment type="similarity">
    <text evidence="5">Belongs to the GcvP family. C-terminal subunit subfamily.</text>
</comment>
<dbReference type="HAMAP" id="MF_00713">
    <property type="entry name" value="GcvPB"/>
    <property type="match status" value="1"/>
</dbReference>
<dbReference type="InterPro" id="IPR020581">
    <property type="entry name" value="GDC_P"/>
</dbReference>
<dbReference type="FunFam" id="3.90.1150.10:FF:000014">
    <property type="entry name" value="Probable glycine dehydrogenase (decarboxylating) subunit 2"/>
    <property type="match status" value="1"/>
</dbReference>
<feature type="modified residue" description="N6-(pyridoxal phosphate)lysine" evidence="5">
    <location>
        <position position="264"/>
    </location>
</feature>
<dbReference type="NCBIfam" id="NF003346">
    <property type="entry name" value="PRK04366.1"/>
    <property type="match status" value="1"/>
</dbReference>
<dbReference type="FunFam" id="3.40.640.10:FF:000224">
    <property type="entry name" value="Probable glycine dehydrogenase (decarboxylating) subunit 2"/>
    <property type="match status" value="1"/>
</dbReference>
<feature type="domain" description="Glycine dehydrogenase C-terminal" evidence="7">
    <location>
        <begin position="346"/>
        <end position="449"/>
    </location>
</feature>
<dbReference type="InterPro" id="IPR015421">
    <property type="entry name" value="PyrdxlP-dep_Trfase_major"/>
</dbReference>
<dbReference type="GO" id="GO:0030170">
    <property type="term" value="F:pyridoxal phosphate binding"/>
    <property type="evidence" value="ECO:0007669"/>
    <property type="project" value="TreeGrafter"/>
</dbReference>
<organism evidence="8 9">
    <name type="scientific">Thiocapsa imhoffii</name>
    <dbReference type="NCBI Taxonomy" id="382777"/>
    <lineage>
        <taxon>Bacteria</taxon>
        <taxon>Pseudomonadati</taxon>
        <taxon>Pseudomonadota</taxon>
        <taxon>Gammaproteobacteria</taxon>
        <taxon>Chromatiales</taxon>
        <taxon>Chromatiaceae</taxon>
        <taxon>Thiocapsa</taxon>
    </lineage>
</organism>
<dbReference type="GO" id="GO:0016594">
    <property type="term" value="F:glycine binding"/>
    <property type="evidence" value="ECO:0007669"/>
    <property type="project" value="TreeGrafter"/>
</dbReference>
<dbReference type="PANTHER" id="PTHR11773:SF1">
    <property type="entry name" value="GLYCINE DEHYDROGENASE (DECARBOXYLATING), MITOCHONDRIAL"/>
    <property type="match status" value="1"/>
</dbReference>
<comment type="caution">
    <text evidence="8">The sequence shown here is derived from an EMBL/GenBank/DDBJ whole genome shotgun (WGS) entry which is preliminary data.</text>
</comment>
<dbReference type="EC" id="1.4.4.2" evidence="5"/>
<dbReference type="InterPro" id="IPR015424">
    <property type="entry name" value="PyrdxlP-dep_Trfase"/>
</dbReference>
<comment type="catalytic activity">
    <reaction evidence="4 5">
        <text>N(6)-[(R)-lipoyl]-L-lysyl-[glycine-cleavage complex H protein] + glycine + H(+) = N(6)-[(R)-S(8)-aminomethyldihydrolipoyl]-L-lysyl-[glycine-cleavage complex H protein] + CO2</text>
        <dbReference type="Rhea" id="RHEA:24304"/>
        <dbReference type="Rhea" id="RHEA-COMP:10494"/>
        <dbReference type="Rhea" id="RHEA-COMP:10495"/>
        <dbReference type="ChEBI" id="CHEBI:15378"/>
        <dbReference type="ChEBI" id="CHEBI:16526"/>
        <dbReference type="ChEBI" id="CHEBI:57305"/>
        <dbReference type="ChEBI" id="CHEBI:83099"/>
        <dbReference type="ChEBI" id="CHEBI:83143"/>
        <dbReference type="EC" id="1.4.4.2"/>
    </reaction>
</comment>
<evidence type="ECO:0000256" key="1">
    <source>
        <dbReference type="ARBA" id="ARBA00003788"/>
    </source>
</evidence>
<evidence type="ECO:0000259" key="6">
    <source>
        <dbReference type="Pfam" id="PF00266"/>
    </source>
</evidence>
<dbReference type="RefSeq" id="WP_200387097.1">
    <property type="nucleotide sequence ID" value="NZ_NRSD01000004.1"/>
</dbReference>
<dbReference type="GO" id="GO:0004375">
    <property type="term" value="F:glycine dehydrogenase (decarboxylating) activity"/>
    <property type="evidence" value="ECO:0007669"/>
    <property type="project" value="UniProtKB-EC"/>
</dbReference>
<evidence type="ECO:0000313" key="9">
    <source>
        <dbReference type="Proteomes" id="UP001138802"/>
    </source>
</evidence>
<comment type="subunit">
    <text evidence="5">The glycine cleavage system is composed of four proteins: P, T, L and H. In this organism, the P 'protein' is a heterodimer of two subunits.</text>
</comment>
<dbReference type="GO" id="GO:0019464">
    <property type="term" value="P:glycine decarboxylation via glycine cleavage system"/>
    <property type="evidence" value="ECO:0007669"/>
    <property type="project" value="UniProtKB-UniRule"/>
</dbReference>
<keyword evidence="2 5" id="KW-0663">Pyridoxal phosphate</keyword>
<gene>
    <name evidence="5" type="primary">gcvPB</name>
    <name evidence="8" type="ORF">CKO25_06010</name>
</gene>
<dbReference type="AlphaFoldDB" id="A0A9X0WH52"/>
<sequence>MLIQEGSKPGRRATAQAPLTRHALDDLPVALRRRARAALPEVSELQAVRHYTRLSQQNFSIDTHMYPLGSCTMKYNPRACHSLAMLPGFLARHPLAPASHSQGFLACLFELQDILKEVTGMHAVSLAPAAGAQGELAGVAMIRAYHRARKDLARTEILVPDAAHGTNPASAVMCGFQVREIPTGSDGDVDIDALTRAVGPQTAGIMLTNPSTVGVFDRNIQRIAAEVHRAGGLLYYDGANLNAILGKVRPGDMGFDVIHMNLHKTFSTPHGGGGPGAGPVGVSARLEPYLPVPLVTREGAHYRWLTEADRPESIGRLTAFGGNMGILLRAYVYARLLGREGMRRVAEFATLNANYLMTQLRAAGFNAAYPQRRASHEFIITLKTEAKEFGVNAMDFAKRLLDYGYHAPTTYFPLLVPECLLIEPTESESKEDLDGFVAAMIAIRDEARTNPELVKTAPHRMPVRRLDDVRAARQLDLAWSPQA</sequence>
<evidence type="ECO:0000256" key="4">
    <source>
        <dbReference type="ARBA" id="ARBA00049026"/>
    </source>
</evidence>
<dbReference type="SUPFAM" id="SSF53383">
    <property type="entry name" value="PLP-dependent transferases"/>
    <property type="match status" value="1"/>
</dbReference>
<comment type="cofactor">
    <cofactor evidence="5">
        <name>pyridoxal 5'-phosphate</name>
        <dbReference type="ChEBI" id="CHEBI:597326"/>
    </cofactor>
</comment>
<dbReference type="Proteomes" id="UP001138802">
    <property type="component" value="Unassembled WGS sequence"/>
</dbReference>
<dbReference type="InterPro" id="IPR000192">
    <property type="entry name" value="Aminotrans_V_dom"/>
</dbReference>
<keyword evidence="9" id="KW-1185">Reference proteome</keyword>
<protein>
    <recommendedName>
        <fullName evidence="5">Probable glycine dehydrogenase (decarboxylating) subunit 2</fullName>
        <ecNumber evidence="5">1.4.4.2</ecNumber>
    </recommendedName>
    <alternativeName>
        <fullName evidence="5">Glycine cleavage system P-protein subunit 2</fullName>
    </alternativeName>
    <alternativeName>
        <fullName evidence="5">Glycine decarboxylase subunit 2</fullName>
    </alternativeName>
    <alternativeName>
        <fullName evidence="5">Glycine dehydrogenase (aminomethyl-transferring) subunit 2</fullName>
    </alternativeName>
</protein>
<name>A0A9X0WH52_9GAMM</name>
<dbReference type="Gene3D" id="3.90.1150.10">
    <property type="entry name" value="Aspartate Aminotransferase, domain 1"/>
    <property type="match status" value="1"/>
</dbReference>
<evidence type="ECO:0000256" key="2">
    <source>
        <dbReference type="ARBA" id="ARBA00022898"/>
    </source>
</evidence>
<dbReference type="InterPro" id="IPR049316">
    <property type="entry name" value="GDC-P_C"/>
</dbReference>
<dbReference type="InterPro" id="IPR023012">
    <property type="entry name" value="GcvPB"/>
</dbReference>
<keyword evidence="3 5" id="KW-0560">Oxidoreductase</keyword>
<reference evidence="8 9" key="1">
    <citation type="journal article" date="2020" name="Microorganisms">
        <title>Osmotic Adaptation and Compatible Solute Biosynthesis of Phototrophic Bacteria as Revealed from Genome Analyses.</title>
        <authorList>
            <person name="Imhoff J.F."/>
            <person name="Rahn T."/>
            <person name="Kunzel S."/>
            <person name="Keller A."/>
            <person name="Neulinger S.C."/>
        </authorList>
    </citation>
    <scope>NUCLEOTIDE SEQUENCE [LARGE SCALE GENOMIC DNA]</scope>
    <source>
        <strain evidence="8 9">DSM 21303</strain>
    </source>
</reference>
<dbReference type="GO" id="GO:0005960">
    <property type="term" value="C:glycine cleavage complex"/>
    <property type="evidence" value="ECO:0007669"/>
    <property type="project" value="TreeGrafter"/>
</dbReference>
<evidence type="ECO:0000313" key="8">
    <source>
        <dbReference type="EMBL" id="MBK1644214.1"/>
    </source>
</evidence>
<evidence type="ECO:0000259" key="7">
    <source>
        <dbReference type="Pfam" id="PF21478"/>
    </source>
</evidence>
<dbReference type="PANTHER" id="PTHR11773">
    <property type="entry name" value="GLYCINE DEHYDROGENASE, DECARBOXYLATING"/>
    <property type="match status" value="1"/>
</dbReference>
<dbReference type="Gene3D" id="3.40.640.10">
    <property type="entry name" value="Type I PLP-dependent aspartate aminotransferase-like (Major domain)"/>
    <property type="match status" value="1"/>
</dbReference>
<dbReference type="Pfam" id="PF21478">
    <property type="entry name" value="GcvP2_C"/>
    <property type="match status" value="1"/>
</dbReference>
<dbReference type="EMBL" id="NRSD01000004">
    <property type="protein sequence ID" value="MBK1644214.1"/>
    <property type="molecule type" value="Genomic_DNA"/>
</dbReference>
<evidence type="ECO:0000256" key="5">
    <source>
        <dbReference type="HAMAP-Rule" id="MF_00713"/>
    </source>
</evidence>
<dbReference type="Gene3D" id="6.20.440.10">
    <property type="match status" value="1"/>
</dbReference>
<dbReference type="InterPro" id="IPR015422">
    <property type="entry name" value="PyrdxlP-dep_Trfase_small"/>
</dbReference>
<evidence type="ECO:0000256" key="3">
    <source>
        <dbReference type="ARBA" id="ARBA00023002"/>
    </source>
</evidence>
<dbReference type="Pfam" id="PF00266">
    <property type="entry name" value="Aminotran_5"/>
    <property type="match status" value="1"/>
</dbReference>
<feature type="domain" description="Aminotransferase class V" evidence="6">
    <location>
        <begin position="153"/>
        <end position="271"/>
    </location>
</feature>
<accession>A0A9X0WH52</accession>
<proteinExistence type="inferred from homology"/>